<dbReference type="PANTHER" id="PTHR19278:SF9">
    <property type="entry name" value="URIDINE 5'-MONOPHOSPHATE SYNTHASE"/>
    <property type="match status" value="1"/>
</dbReference>
<dbReference type="GO" id="GO:0044205">
    <property type="term" value="P:'de novo' UMP biosynthetic process"/>
    <property type="evidence" value="ECO:0007669"/>
    <property type="project" value="UniProtKB-UniRule"/>
</dbReference>
<comment type="caution">
    <text evidence="9">The sequence shown here is derived from an EMBL/GenBank/DDBJ whole genome shotgun (WGS) entry which is preliminary data.</text>
</comment>
<dbReference type="NCBIfam" id="TIGR01367">
    <property type="entry name" value="pyrE_Therm"/>
    <property type="match status" value="1"/>
</dbReference>
<dbReference type="Proteomes" id="UP000277766">
    <property type="component" value="Unassembled WGS sequence"/>
</dbReference>
<feature type="binding site" evidence="7">
    <location>
        <position position="152"/>
    </location>
    <ligand>
        <name>orotate</name>
        <dbReference type="ChEBI" id="CHEBI:30839"/>
    </ligand>
</feature>
<organism evidence="9 10">
    <name type="scientific">Deinococcus radiophilus</name>
    <dbReference type="NCBI Taxonomy" id="32062"/>
    <lineage>
        <taxon>Bacteria</taxon>
        <taxon>Thermotogati</taxon>
        <taxon>Deinococcota</taxon>
        <taxon>Deinococci</taxon>
        <taxon>Deinococcales</taxon>
        <taxon>Deinococcaceae</taxon>
        <taxon>Deinococcus</taxon>
    </lineage>
</organism>
<keyword evidence="10" id="KW-1185">Reference proteome</keyword>
<sequence length="195" mass="20731">MTNSSQLDVLGLYREAGALHEGHFLLASGRHSPKFLQSTTLTQYPHYTAQLAAGLAEQLRERGIQAALTVGPAMGGVVPAYEVARALGLRSIFAEKDGQGGMKIREAFSLAPAEPFIAIEDVLTTGGSVMKAVQAAEAAGGRCAAIACIIDRRDPSSDPQTLNGYPLVSLSRIHFDTYAPDDLPDWLAAIPLQEI</sequence>
<comment type="catalytic activity">
    <reaction evidence="7">
        <text>orotidine 5'-phosphate + diphosphate = orotate + 5-phospho-alpha-D-ribose 1-diphosphate</text>
        <dbReference type="Rhea" id="RHEA:10380"/>
        <dbReference type="ChEBI" id="CHEBI:30839"/>
        <dbReference type="ChEBI" id="CHEBI:33019"/>
        <dbReference type="ChEBI" id="CHEBI:57538"/>
        <dbReference type="ChEBI" id="CHEBI:58017"/>
        <dbReference type="EC" id="2.4.2.10"/>
    </reaction>
</comment>
<dbReference type="EMBL" id="RXPE01000003">
    <property type="protein sequence ID" value="RTR29843.1"/>
    <property type="molecule type" value="Genomic_DNA"/>
</dbReference>
<comment type="pathway">
    <text evidence="1 7">Pyrimidine metabolism; UMP biosynthesis via de novo pathway; UMP from orotate: step 1/2.</text>
</comment>
<dbReference type="RefSeq" id="WP_126351188.1">
    <property type="nucleotide sequence ID" value="NZ_CP086380.1"/>
</dbReference>
<keyword evidence="5 7" id="KW-0460">Magnesium</keyword>
<evidence type="ECO:0000256" key="6">
    <source>
        <dbReference type="ARBA" id="ARBA00022975"/>
    </source>
</evidence>
<comment type="cofactor">
    <cofactor evidence="7">
        <name>Mg(2+)</name>
        <dbReference type="ChEBI" id="CHEBI:18420"/>
    </cofactor>
</comment>
<protein>
    <recommendedName>
        <fullName evidence="2 7">Orotate phosphoribosyltransferase</fullName>
        <shortName evidence="7">OPRT</shortName>
        <shortName evidence="7">OPRTase</shortName>
        <ecNumber evidence="2 7">2.4.2.10</ecNumber>
    </recommendedName>
</protein>
<evidence type="ECO:0000256" key="3">
    <source>
        <dbReference type="ARBA" id="ARBA00022676"/>
    </source>
</evidence>
<dbReference type="SUPFAM" id="SSF53271">
    <property type="entry name" value="PRTase-like"/>
    <property type="match status" value="1"/>
</dbReference>
<dbReference type="OrthoDB" id="9783570at2"/>
<dbReference type="HAMAP" id="MF_01208">
    <property type="entry name" value="PyrE"/>
    <property type="match status" value="1"/>
</dbReference>
<evidence type="ECO:0000256" key="4">
    <source>
        <dbReference type="ARBA" id="ARBA00022679"/>
    </source>
</evidence>
<dbReference type="InterPro" id="IPR023031">
    <property type="entry name" value="OPRT"/>
</dbReference>
<feature type="domain" description="Phosphoribosyltransferase" evidence="8">
    <location>
        <begin position="49"/>
        <end position="159"/>
    </location>
</feature>
<dbReference type="Pfam" id="PF00156">
    <property type="entry name" value="Pribosyltran"/>
    <property type="match status" value="1"/>
</dbReference>
<keyword evidence="3 7" id="KW-0328">Glycosyltransferase</keyword>
<proteinExistence type="inferred from homology"/>
<dbReference type="GO" id="GO:0004588">
    <property type="term" value="F:orotate phosphoribosyltransferase activity"/>
    <property type="evidence" value="ECO:0007669"/>
    <property type="project" value="UniProtKB-UniRule"/>
</dbReference>
<evidence type="ECO:0000259" key="8">
    <source>
        <dbReference type="Pfam" id="PF00156"/>
    </source>
</evidence>
<dbReference type="InterPro" id="IPR029057">
    <property type="entry name" value="PRTase-like"/>
</dbReference>
<dbReference type="GO" id="GO:0019856">
    <property type="term" value="P:pyrimidine nucleobase biosynthetic process"/>
    <property type="evidence" value="ECO:0007669"/>
    <property type="project" value="InterPro"/>
</dbReference>
<evidence type="ECO:0000256" key="7">
    <source>
        <dbReference type="HAMAP-Rule" id="MF_01208"/>
    </source>
</evidence>
<evidence type="ECO:0000313" key="10">
    <source>
        <dbReference type="Proteomes" id="UP000277766"/>
    </source>
</evidence>
<dbReference type="AlphaFoldDB" id="A0A3S0I8G0"/>
<evidence type="ECO:0000313" key="9">
    <source>
        <dbReference type="EMBL" id="RTR29843.1"/>
    </source>
</evidence>
<comment type="caution">
    <text evidence="7">Lacks conserved residue(s) required for the propagation of feature annotation.</text>
</comment>
<dbReference type="CDD" id="cd06223">
    <property type="entry name" value="PRTases_typeI"/>
    <property type="match status" value="1"/>
</dbReference>
<feature type="binding site" description="in other chain" evidence="7">
    <location>
        <begin position="120"/>
        <end position="128"/>
    </location>
    <ligand>
        <name>5-phospho-alpha-D-ribose 1-diphosphate</name>
        <dbReference type="ChEBI" id="CHEBI:58017"/>
        <note>ligand shared between dimeric partners</note>
    </ligand>
</feature>
<accession>A0A3S0I8G0</accession>
<dbReference type="GO" id="GO:0000287">
    <property type="term" value="F:magnesium ion binding"/>
    <property type="evidence" value="ECO:0007669"/>
    <property type="project" value="UniProtKB-UniRule"/>
</dbReference>
<dbReference type="InterPro" id="IPR000836">
    <property type="entry name" value="PRTase_dom"/>
</dbReference>
<name>A0A3S0I8G0_9DEIO</name>
<dbReference type="InterPro" id="IPR006273">
    <property type="entry name" value="Orotate_PRibTrfase_bac"/>
</dbReference>
<dbReference type="EC" id="2.4.2.10" evidence="2 7"/>
<dbReference type="PANTHER" id="PTHR19278">
    <property type="entry name" value="OROTATE PHOSPHORIBOSYLTRANSFERASE"/>
    <property type="match status" value="1"/>
</dbReference>
<comment type="similarity">
    <text evidence="7">Belongs to the purine/pyrimidine phosphoribosyltransferase family. PyrE subfamily.</text>
</comment>
<comment type="subunit">
    <text evidence="7">Homodimer.</text>
</comment>
<feature type="binding site" description="in other chain" evidence="7">
    <location>
        <position position="96"/>
    </location>
    <ligand>
        <name>5-phospho-alpha-D-ribose 1-diphosphate</name>
        <dbReference type="ChEBI" id="CHEBI:58017"/>
        <note>ligand shared between dimeric partners</note>
    </ligand>
</feature>
<dbReference type="Gene3D" id="3.40.50.2020">
    <property type="match status" value="1"/>
</dbReference>
<evidence type="ECO:0000256" key="2">
    <source>
        <dbReference type="ARBA" id="ARBA00011971"/>
    </source>
</evidence>
<dbReference type="UniPathway" id="UPA00070">
    <property type="reaction ID" value="UER00119"/>
</dbReference>
<evidence type="ECO:0000256" key="1">
    <source>
        <dbReference type="ARBA" id="ARBA00004889"/>
    </source>
</evidence>
<keyword evidence="4 7" id="KW-0808">Transferase</keyword>
<comment type="function">
    <text evidence="7">Catalyzes the transfer of a ribosyl phosphate group from 5-phosphoribose 1-diphosphate to orotate, leading to the formation of orotidine monophosphate (OMP).</text>
</comment>
<evidence type="ECO:0000256" key="5">
    <source>
        <dbReference type="ARBA" id="ARBA00022842"/>
    </source>
</evidence>
<feature type="binding site" evidence="7">
    <location>
        <position position="124"/>
    </location>
    <ligand>
        <name>orotate</name>
        <dbReference type="ChEBI" id="CHEBI:30839"/>
    </ligand>
</feature>
<reference evidence="9 10" key="1">
    <citation type="submission" date="2018-12" db="EMBL/GenBank/DDBJ databases">
        <title>Deinococcus radiophilus ATCC 27603 genome sequencing and assembly.</title>
        <authorList>
            <person name="Maclea K.S."/>
            <person name="Maynard C.R."/>
        </authorList>
    </citation>
    <scope>NUCLEOTIDE SEQUENCE [LARGE SCALE GENOMIC DNA]</scope>
    <source>
        <strain evidence="9 10">ATCC 27603</strain>
    </source>
</reference>
<keyword evidence="6 7" id="KW-0665">Pyrimidine biosynthesis</keyword>
<gene>
    <name evidence="7 9" type="primary">pyrE</name>
    <name evidence="9" type="ORF">EJ104_02545</name>
</gene>